<dbReference type="RefSeq" id="WP_157026349.1">
    <property type="nucleotide sequence ID" value="NZ_WQMS01000006.1"/>
</dbReference>
<evidence type="ECO:0000313" key="2">
    <source>
        <dbReference type="Proteomes" id="UP000441389"/>
    </source>
</evidence>
<organism evidence="1 2">
    <name type="scientific">Sphingomonas horti</name>
    <dbReference type="NCBI Taxonomy" id="2682842"/>
    <lineage>
        <taxon>Bacteria</taxon>
        <taxon>Pseudomonadati</taxon>
        <taxon>Pseudomonadota</taxon>
        <taxon>Alphaproteobacteria</taxon>
        <taxon>Sphingomonadales</taxon>
        <taxon>Sphingomonadaceae</taxon>
        <taxon>Sphingomonas</taxon>
    </lineage>
</organism>
<protein>
    <submittedName>
        <fullName evidence="1">Uncharacterized protein</fullName>
    </submittedName>
</protein>
<dbReference type="Proteomes" id="UP000441389">
    <property type="component" value="Unassembled WGS sequence"/>
</dbReference>
<accession>A0A6I4J006</accession>
<evidence type="ECO:0000313" key="1">
    <source>
        <dbReference type="EMBL" id="MVO77413.1"/>
    </source>
</evidence>
<name>A0A6I4J006_9SPHN</name>
<reference evidence="1 2" key="1">
    <citation type="submission" date="2019-12" db="EMBL/GenBank/DDBJ databases">
        <authorList>
            <person name="Huq M.A."/>
        </authorList>
    </citation>
    <scope>NUCLEOTIDE SEQUENCE [LARGE SCALE GENOMIC DNA]</scope>
    <source>
        <strain evidence="1 2">MAH-20</strain>
    </source>
</reference>
<proteinExistence type="predicted"/>
<dbReference type="EMBL" id="WQMS01000006">
    <property type="protein sequence ID" value="MVO77413.1"/>
    <property type="molecule type" value="Genomic_DNA"/>
</dbReference>
<keyword evidence="2" id="KW-1185">Reference proteome</keyword>
<gene>
    <name evidence="1" type="ORF">GON01_05600</name>
</gene>
<dbReference type="AlphaFoldDB" id="A0A6I4J006"/>
<sequence>MRFAEAFKALGYELEAVRTDWSAEADHGVCLSLWKKETDFRALVMDTRVHADPIEGWGHKPGNKRRIAHADRALREFDGWIDVVALDGVPGEGYGNASPWDAKARGRRWRITFLDPKTGHLRLEAQETKVE</sequence>
<comment type="caution">
    <text evidence="1">The sequence shown here is derived from an EMBL/GenBank/DDBJ whole genome shotgun (WGS) entry which is preliminary data.</text>
</comment>